<dbReference type="InterPro" id="IPR000408">
    <property type="entry name" value="Reg_chr_condens"/>
</dbReference>
<dbReference type="EMBL" id="JBDFQZ010000010">
    <property type="protein sequence ID" value="KAK9683637.1"/>
    <property type="molecule type" value="Genomic_DNA"/>
</dbReference>
<evidence type="ECO:0000313" key="2">
    <source>
        <dbReference type="EMBL" id="KAK9683637.1"/>
    </source>
</evidence>
<comment type="caution">
    <text evidence="2">The sequence shown here is derived from an EMBL/GenBank/DDBJ whole genome shotgun (WGS) entry which is preliminary data.</text>
</comment>
<protein>
    <submittedName>
        <fullName evidence="2">Uncharacterized protein</fullName>
    </submittedName>
</protein>
<evidence type="ECO:0000256" key="1">
    <source>
        <dbReference type="PROSITE-ProRule" id="PRU00235"/>
    </source>
</evidence>
<dbReference type="PROSITE" id="PS50012">
    <property type="entry name" value="RCC1_3"/>
    <property type="match status" value="1"/>
</dbReference>
<dbReference type="AlphaFoldDB" id="A0AAW1I4X0"/>
<dbReference type="SUPFAM" id="SSF50985">
    <property type="entry name" value="RCC1/BLIP-II"/>
    <property type="match status" value="1"/>
</dbReference>
<dbReference type="InterPro" id="IPR009091">
    <property type="entry name" value="RCC1/BLIP-II"/>
</dbReference>
<name>A0AAW1I4X0_SAPOF</name>
<organism evidence="2 3">
    <name type="scientific">Saponaria officinalis</name>
    <name type="common">Common soapwort</name>
    <name type="synonym">Lychnis saponaria</name>
    <dbReference type="NCBI Taxonomy" id="3572"/>
    <lineage>
        <taxon>Eukaryota</taxon>
        <taxon>Viridiplantae</taxon>
        <taxon>Streptophyta</taxon>
        <taxon>Embryophyta</taxon>
        <taxon>Tracheophyta</taxon>
        <taxon>Spermatophyta</taxon>
        <taxon>Magnoliopsida</taxon>
        <taxon>eudicotyledons</taxon>
        <taxon>Gunneridae</taxon>
        <taxon>Pentapetalae</taxon>
        <taxon>Caryophyllales</taxon>
        <taxon>Caryophyllaceae</taxon>
        <taxon>Caryophylleae</taxon>
        <taxon>Saponaria</taxon>
    </lineage>
</organism>
<dbReference type="EMBL" id="JBDFQZ010000010">
    <property type="protein sequence ID" value="KAK9683640.1"/>
    <property type="molecule type" value="Genomic_DNA"/>
</dbReference>
<dbReference type="Gene3D" id="2.130.10.30">
    <property type="entry name" value="Regulator of chromosome condensation 1/beta-lactamase-inhibitor protein II"/>
    <property type="match status" value="1"/>
</dbReference>
<gene>
    <name evidence="2" type="ORF">RND81_10G155400</name>
</gene>
<accession>A0AAW1I4X0</accession>
<proteinExistence type="predicted"/>
<evidence type="ECO:0000313" key="3">
    <source>
        <dbReference type="Proteomes" id="UP001443914"/>
    </source>
</evidence>
<sequence>MTIGDVLGQSKPVAVPTKSAIYVWGYNQRGLTGRTKKDRKFRIARQLPPELFGCLARSSTRWLDVARGREHTAAVASDGSLYLGFRSFPPAVLNPCVVSHVSCGFVHVVALSEEGVLQSWVSISGVFIDRRYFYLELGGKFDER</sequence>
<reference evidence="2 3" key="1">
    <citation type="submission" date="2024-03" db="EMBL/GenBank/DDBJ databases">
        <title>WGS assembly of Saponaria officinalis var. Norfolk2.</title>
        <authorList>
            <person name="Jenkins J."/>
            <person name="Shu S."/>
            <person name="Grimwood J."/>
            <person name="Barry K."/>
            <person name="Goodstein D."/>
            <person name="Schmutz J."/>
            <person name="Leebens-Mack J."/>
            <person name="Osbourn A."/>
        </authorList>
    </citation>
    <scope>NUCLEOTIDE SEQUENCE [LARGE SCALE GENOMIC DNA]</scope>
    <source>
        <strain evidence="3">cv. Norfolk2</strain>
        <strain evidence="2">JIC</strain>
        <tissue evidence="2">Leaf</tissue>
    </source>
</reference>
<feature type="repeat" description="RCC1" evidence="1">
    <location>
        <begin position="19"/>
        <end position="78"/>
    </location>
</feature>
<dbReference type="Proteomes" id="UP001443914">
    <property type="component" value="Unassembled WGS sequence"/>
</dbReference>
<keyword evidence="3" id="KW-1185">Reference proteome</keyword>